<proteinExistence type="predicted"/>
<organism evidence="2 3">
    <name type="scientific">Conoideocrella luteorostrata</name>
    <dbReference type="NCBI Taxonomy" id="1105319"/>
    <lineage>
        <taxon>Eukaryota</taxon>
        <taxon>Fungi</taxon>
        <taxon>Dikarya</taxon>
        <taxon>Ascomycota</taxon>
        <taxon>Pezizomycotina</taxon>
        <taxon>Sordariomycetes</taxon>
        <taxon>Hypocreomycetidae</taxon>
        <taxon>Hypocreales</taxon>
        <taxon>Clavicipitaceae</taxon>
        <taxon>Conoideocrella</taxon>
    </lineage>
</organism>
<dbReference type="PANTHER" id="PTHR21310:SF15">
    <property type="entry name" value="AMINOGLYCOSIDE PHOSPHOTRANSFERASE DOMAIN-CONTAINING PROTEIN"/>
    <property type="match status" value="1"/>
</dbReference>
<dbReference type="InterPro" id="IPR011009">
    <property type="entry name" value="Kinase-like_dom_sf"/>
</dbReference>
<dbReference type="SUPFAM" id="SSF56112">
    <property type="entry name" value="Protein kinase-like (PK-like)"/>
    <property type="match status" value="1"/>
</dbReference>
<dbReference type="AlphaFoldDB" id="A0AAJ0FW30"/>
<dbReference type="InterPro" id="IPR002575">
    <property type="entry name" value="Aminoglycoside_PTrfase"/>
</dbReference>
<protein>
    <recommendedName>
        <fullName evidence="1">Aminoglycoside phosphotransferase domain-containing protein</fullName>
    </recommendedName>
</protein>
<feature type="domain" description="Aminoglycoside phosphotransferase" evidence="1">
    <location>
        <begin position="255"/>
        <end position="305"/>
    </location>
</feature>
<keyword evidence="3" id="KW-1185">Reference proteome</keyword>
<dbReference type="EMBL" id="JASWJB010000036">
    <property type="protein sequence ID" value="KAK2608552.1"/>
    <property type="molecule type" value="Genomic_DNA"/>
</dbReference>
<dbReference type="Pfam" id="PF01636">
    <property type="entry name" value="APH"/>
    <property type="match status" value="1"/>
</dbReference>
<dbReference type="PANTHER" id="PTHR21310">
    <property type="entry name" value="AMINOGLYCOSIDE PHOSPHOTRANSFERASE-RELATED-RELATED"/>
    <property type="match status" value="1"/>
</dbReference>
<evidence type="ECO:0000259" key="1">
    <source>
        <dbReference type="Pfam" id="PF01636"/>
    </source>
</evidence>
<reference evidence="2" key="1">
    <citation type="submission" date="2023-06" db="EMBL/GenBank/DDBJ databases">
        <title>Conoideocrella luteorostrata (Hypocreales: Clavicipitaceae), a potential biocontrol fungus for elongate hemlock scale in United States Christmas tree production areas.</title>
        <authorList>
            <person name="Barrett H."/>
            <person name="Lovett B."/>
            <person name="Macias A.M."/>
            <person name="Stajich J.E."/>
            <person name="Kasson M.T."/>
        </authorList>
    </citation>
    <scope>NUCLEOTIDE SEQUENCE</scope>
    <source>
        <strain evidence="2">ARSEF 14590</strain>
    </source>
</reference>
<evidence type="ECO:0000313" key="3">
    <source>
        <dbReference type="Proteomes" id="UP001251528"/>
    </source>
</evidence>
<name>A0AAJ0FW30_9HYPO</name>
<dbReference type="Proteomes" id="UP001251528">
    <property type="component" value="Unassembled WGS sequence"/>
</dbReference>
<gene>
    <name evidence="2" type="ORF">QQS21_002898</name>
</gene>
<evidence type="ECO:0000313" key="2">
    <source>
        <dbReference type="EMBL" id="KAK2608552.1"/>
    </source>
</evidence>
<dbReference type="InterPro" id="IPR051678">
    <property type="entry name" value="AGP_Transferase"/>
</dbReference>
<comment type="caution">
    <text evidence="2">The sequence shown here is derived from an EMBL/GenBank/DDBJ whole genome shotgun (WGS) entry which is preliminary data.</text>
</comment>
<sequence>MNNQTEISRPQTPPHQPMLAHTCLTEIEVIIGIGFSQSKLINVTAVPSSKSFNNRIYFLHLEHISGTQEDVVLKVNRRYIGSRKVQNEIGCLQMRYATCNTAYTVSQASIAASDTGNERSKFVGWILTSRVFGDPVPISELDDDSQRDLGRQMAGIVTAWCRKIPSQPRCGSIKPRLGYENKGTNEGNHVGPIVQGLVREGFEPSQSLTTLNMYYKVRLVKEMRELDTTDTYSSNRHLVPVLQKFLNHQVPQLKLAELLEDHSGSFVFTHYDLSPRNILVSGQPPRITGIVDFEFAGFFLPMEEFLNDYVGNGGDWLKSLYMAYLE</sequence>
<dbReference type="Gene3D" id="3.90.1200.10">
    <property type="match status" value="1"/>
</dbReference>
<accession>A0AAJ0FW30</accession>